<reference evidence="1 2" key="1">
    <citation type="journal article" date="2016" name="Mol. Biol. Evol.">
        <title>Comparative Genomics of Early-Diverging Mushroom-Forming Fungi Provides Insights into the Origins of Lignocellulose Decay Capabilities.</title>
        <authorList>
            <person name="Nagy L.G."/>
            <person name="Riley R."/>
            <person name="Tritt A."/>
            <person name="Adam C."/>
            <person name="Daum C."/>
            <person name="Floudas D."/>
            <person name="Sun H."/>
            <person name="Yadav J.S."/>
            <person name="Pangilinan J."/>
            <person name="Larsson K.H."/>
            <person name="Matsuura K."/>
            <person name="Barry K."/>
            <person name="Labutti K."/>
            <person name="Kuo R."/>
            <person name="Ohm R.A."/>
            <person name="Bhattacharya S.S."/>
            <person name="Shirouzu T."/>
            <person name="Yoshinaga Y."/>
            <person name="Martin F.M."/>
            <person name="Grigoriev I.V."/>
            <person name="Hibbett D.S."/>
        </authorList>
    </citation>
    <scope>NUCLEOTIDE SEQUENCE [LARGE SCALE GENOMIC DNA]</scope>
    <source>
        <strain evidence="1 2">CBS 109695</strain>
    </source>
</reference>
<sequence length="144" mass="16120">MMIAAKGYQPNNPNLHIGRDIYVSSVRVTRLACYKMAPHTISAQGITMQHCQEGRVVLLHTWSDMHHERQAFRQPTGLAFRSITRAQHAPLTGLQCSRSPDLPRIFKLGRDSCHHSQGGDETEPAEDVLDFGVILCDRLEIASC</sequence>
<dbReference type="Proteomes" id="UP000076532">
    <property type="component" value="Unassembled WGS sequence"/>
</dbReference>
<protein>
    <submittedName>
        <fullName evidence="1">Uncharacterized protein</fullName>
    </submittedName>
</protein>
<keyword evidence="2" id="KW-1185">Reference proteome</keyword>
<gene>
    <name evidence="1" type="ORF">FIBSPDRAFT_873220</name>
</gene>
<evidence type="ECO:0000313" key="2">
    <source>
        <dbReference type="Proteomes" id="UP000076532"/>
    </source>
</evidence>
<proteinExistence type="predicted"/>
<name>A0A165YRV5_9AGAM</name>
<accession>A0A165YRV5</accession>
<dbReference type="AlphaFoldDB" id="A0A165YRV5"/>
<organism evidence="1 2">
    <name type="scientific">Athelia psychrophila</name>
    <dbReference type="NCBI Taxonomy" id="1759441"/>
    <lineage>
        <taxon>Eukaryota</taxon>
        <taxon>Fungi</taxon>
        <taxon>Dikarya</taxon>
        <taxon>Basidiomycota</taxon>
        <taxon>Agaricomycotina</taxon>
        <taxon>Agaricomycetes</taxon>
        <taxon>Agaricomycetidae</taxon>
        <taxon>Atheliales</taxon>
        <taxon>Atheliaceae</taxon>
        <taxon>Athelia</taxon>
    </lineage>
</organism>
<evidence type="ECO:0000313" key="1">
    <source>
        <dbReference type="EMBL" id="KZP09852.1"/>
    </source>
</evidence>
<dbReference type="EMBL" id="KV417691">
    <property type="protein sequence ID" value="KZP09852.1"/>
    <property type="molecule type" value="Genomic_DNA"/>
</dbReference>